<dbReference type="GeneID" id="14923361"/>
<comment type="similarity">
    <text evidence="8">Belongs to the protein kinase superfamily.</text>
</comment>
<evidence type="ECO:0000256" key="5">
    <source>
        <dbReference type="ARBA" id="ARBA00022777"/>
    </source>
</evidence>
<dbReference type="InterPro" id="IPR000719">
    <property type="entry name" value="Prot_kinase_dom"/>
</dbReference>
<dbReference type="PANTHER" id="PTHR24345">
    <property type="entry name" value="SERINE/THREONINE-PROTEIN KINASE PLK"/>
    <property type="match status" value="1"/>
</dbReference>
<reference evidence="10 11" key="1">
    <citation type="journal article" date="2013" name="Genome Biol.">
        <title>Genome of Acanthamoeba castellanii highlights extensive lateral gene transfer and early evolution of tyrosine kinase signaling.</title>
        <authorList>
            <person name="Clarke M."/>
            <person name="Lohan A.J."/>
            <person name="Liu B."/>
            <person name="Lagkouvardos I."/>
            <person name="Roy S."/>
            <person name="Zafar N."/>
            <person name="Bertelli C."/>
            <person name="Schilde C."/>
            <person name="Kianianmomeni A."/>
            <person name="Burglin T.R."/>
            <person name="Frech C."/>
            <person name="Turcotte B."/>
            <person name="Kopec K.O."/>
            <person name="Synnott J.M."/>
            <person name="Choo C."/>
            <person name="Paponov I."/>
            <person name="Finkler A."/>
            <person name="Soon Heng Tan C."/>
            <person name="Hutchins A.P."/>
            <person name="Weinmeier T."/>
            <person name="Rattei T."/>
            <person name="Chu J.S."/>
            <person name="Gimenez G."/>
            <person name="Irimia M."/>
            <person name="Rigden D.J."/>
            <person name="Fitzpatrick D.A."/>
            <person name="Lorenzo-Morales J."/>
            <person name="Bateman A."/>
            <person name="Chiu C.H."/>
            <person name="Tang P."/>
            <person name="Hegemann P."/>
            <person name="Fromm H."/>
            <person name="Raoult D."/>
            <person name="Greub G."/>
            <person name="Miranda-Saavedra D."/>
            <person name="Chen N."/>
            <person name="Nash P."/>
            <person name="Ginger M.L."/>
            <person name="Horn M."/>
            <person name="Schaap P."/>
            <person name="Caler L."/>
            <person name="Loftus B."/>
        </authorList>
    </citation>
    <scope>NUCLEOTIDE SEQUENCE [LARGE SCALE GENOMIC DNA]</scope>
    <source>
        <strain evidence="10 11">Neff</strain>
    </source>
</reference>
<dbReference type="VEuPathDB" id="AmoebaDB:ACA1_255240"/>
<dbReference type="OrthoDB" id="504170at2759"/>
<dbReference type="KEGG" id="acan:ACA1_255240"/>
<proteinExistence type="inferred from homology"/>
<keyword evidence="3" id="KW-0808">Transferase</keyword>
<accession>L8HB36</accession>
<evidence type="ECO:0000313" key="11">
    <source>
        <dbReference type="Proteomes" id="UP000011083"/>
    </source>
</evidence>
<dbReference type="SUPFAM" id="SSF56112">
    <property type="entry name" value="Protein kinase-like (PK-like)"/>
    <property type="match status" value="1"/>
</dbReference>
<dbReference type="RefSeq" id="XP_004367681.1">
    <property type="nucleotide sequence ID" value="XM_004367624.1"/>
</dbReference>
<dbReference type="InterPro" id="IPR017441">
    <property type="entry name" value="Protein_kinase_ATP_BS"/>
</dbReference>
<evidence type="ECO:0000256" key="2">
    <source>
        <dbReference type="ARBA" id="ARBA00022527"/>
    </source>
</evidence>
<keyword evidence="2 8" id="KW-0723">Serine/threonine-protein kinase</keyword>
<name>L8HB36_ACACF</name>
<dbReference type="GO" id="GO:0005524">
    <property type="term" value="F:ATP binding"/>
    <property type="evidence" value="ECO:0007669"/>
    <property type="project" value="UniProtKB-UniRule"/>
</dbReference>
<dbReference type="PROSITE" id="PS00108">
    <property type="entry name" value="PROTEIN_KINASE_ST"/>
    <property type="match status" value="1"/>
</dbReference>
<dbReference type="Pfam" id="PF00069">
    <property type="entry name" value="Pkinase"/>
    <property type="match status" value="1"/>
</dbReference>
<evidence type="ECO:0000256" key="1">
    <source>
        <dbReference type="ARBA" id="ARBA00012513"/>
    </source>
</evidence>
<dbReference type="InterPro" id="IPR008271">
    <property type="entry name" value="Ser/Thr_kinase_AS"/>
</dbReference>
<feature type="domain" description="Protein kinase" evidence="9">
    <location>
        <begin position="8"/>
        <end position="262"/>
    </location>
</feature>
<keyword evidence="6 7" id="KW-0067">ATP-binding</keyword>
<dbReference type="EMBL" id="KB007885">
    <property type="protein sequence ID" value="ELR22425.1"/>
    <property type="molecule type" value="Genomic_DNA"/>
</dbReference>
<dbReference type="OMA" id="PNYQLIY"/>
<keyword evidence="11" id="KW-1185">Reference proteome</keyword>
<dbReference type="AlphaFoldDB" id="L8HB36"/>
<keyword evidence="4 7" id="KW-0547">Nucleotide-binding</keyword>
<dbReference type="PROSITE" id="PS00107">
    <property type="entry name" value="PROTEIN_KINASE_ATP"/>
    <property type="match status" value="1"/>
</dbReference>
<dbReference type="InterPro" id="IPR011009">
    <property type="entry name" value="Kinase-like_dom_sf"/>
</dbReference>
<protein>
    <recommendedName>
        <fullName evidence="1">non-specific serine/threonine protein kinase</fullName>
        <ecNumber evidence="1">2.7.11.1</ecNumber>
    </recommendedName>
</protein>
<gene>
    <name evidence="10" type="ORF">ACA1_255240</name>
</gene>
<evidence type="ECO:0000256" key="6">
    <source>
        <dbReference type="ARBA" id="ARBA00022840"/>
    </source>
</evidence>
<dbReference type="Proteomes" id="UP000011083">
    <property type="component" value="Unassembled WGS sequence"/>
</dbReference>
<evidence type="ECO:0000256" key="3">
    <source>
        <dbReference type="ARBA" id="ARBA00022679"/>
    </source>
</evidence>
<evidence type="ECO:0000256" key="8">
    <source>
        <dbReference type="RuleBase" id="RU000304"/>
    </source>
</evidence>
<keyword evidence="5 10" id="KW-0418">Kinase</keyword>
<dbReference type="PANTHER" id="PTHR24345:SF91">
    <property type="entry name" value="SERINE_THREONINE-PROTEIN KINASE PLK4"/>
    <property type="match status" value="1"/>
</dbReference>
<evidence type="ECO:0000313" key="10">
    <source>
        <dbReference type="EMBL" id="ELR22425.1"/>
    </source>
</evidence>
<evidence type="ECO:0000259" key="9">
    <source>
        <dbReference type="PROSITE" id="PS50011"/>
    </source>
</evidence>
<sequence length="294" mass="32723">MAMHEETVVIREQVGSGGSATVYRGSLSPSNADVAVKIVKKDLQSEKGRKIYNRTKSESRVMSEINHKHVCKIMGEVETDANIFLVLQYAANGDLLDRLNAQGPLSEKQTRKIFKQLVLAINYLHGRGVVHRDLKPENVFFDENDNVLLGDFGFAMTWSPVQTVEEYVGTLNYAAPEIVTHTPYTGPELDMWSLGALLLAMLTARIPFDAPTEESTALKITEAKFKMPVGVSSAAKDLLTKLLQPNPLKRATMMDVLAHPWMKTRFQQRTIPTHLGLAKKLRQEAACCHSSEAM</sequence>
<dbReference type="PROSITE" id="PS50011">
    <property type="entry name" value="PROTEIN_KINASE_DOM"/>
    <property type="match status" value="1"/>
</dbReference>
<dbReference type="SMART" id="SM00220">
    <property type="entry name" value="S_TKc"/>
    <property type="match status" value="1"/>
</dbReference>
<evidence type="ECO:0000256" key="7">
    <source>
        <dbReference type="PROSITE-ProRule" id="PRU10141"/>
    </source>
</evidence>
<dbReference type="STRING" id="1257118.L8HB36"/>
<dbReference type="Gene3D" id="1.10.510.10">
    <property type="entry name" value="Transferase(Phosphotransferase) domain 1"/>
    <property type="match status" value="1"/>
</dbReference>
<organism evidence="10 11">
    <name type="scientific">Acanthamoeba castellanii (strain ATCC 30010 / Neff)</name>
    <dbReference type="NCBI Taxonomy" id="1257118"/>
    <lineage>
        <taxon>Eukaryota</taxon>
        <taxon>Amoebozoa</taxon>
        <taxon>Discosea</taxon>
        <taxon>Longamoebia</taxon>
        <taxon>Centramoebida</taxon>
        <taxon>Acanthamoebidae</taxon>
        <taxon>Acanthamoeba</taxon>
    </lineage>
</organism>
<dbReference type="EC" id="2.7.11.1" evidence="1"/>
<dbReference type="GO" id="GO:0004674">
    <property type="term" value="F:protein serine/threonine kinase activity"/>
    <property type="evidence" value="ECO:0007669"/>
    <property type="project" value="UniProtKB-KW"/>
</dbReference>
<feature type="binding site" evidence="7">
    <location>
        <position position="41"/>
    </location>
    <ligand>
        <name>ATP</name>
        <dbReference type="ChEBI" id="CHEBI:30616"/>
    </ligand>
</feature>
<evidence type="ECO:0000256" key="4">
    <source>
        <dbReference type="ARBA" id="ARBA00022741"/>
    </source>
</evidence>
<dbReference type="FunFam" id="1.10.510.10:FF:000571">
    <property type="entry name" value="Maternal embryonic leucine zipper kinase"/>
    <property type="match status" value="1"/>
</dbReference>
<dbReference type="GO" id="GO:0005634">
    <property type="term" value="C:nucleus"/>
    <property type="evidence" value="ECO:0007669"/>
    <property type="project" value="TreeGrafter"/>
</dbReference>